<dbReference type="AlphaFoldDB" id="U4LAC5"/>
<accession>U4LAC5</accession>
<evidence type="ECO:0000313" key="6">
    <source>
        <dbReference type="Proteomes" id="UP000018144"/>
    </source>
</evidence>
<dbReference type="SMART" id="SM01387">
    <property type="entry name" value="Ribosomal_S15"/>
    <property type="match status" value="1"/>
</dbReference>
<dbReference type="eggNOG" id="KOG2815">
    <property type="taxonomic scope" value="Eukaryota"/>
</dbReference>
<evidence type="ECO:0000256" key="3">
    <source>
        <dbReference type="ARBA" id="ARBA00023274"/>
    </source>
</evidence>
<dbReference type="GO" id="GO:1990904">
    <property type="term" value="C:ribonucleoprotein complex"/>
    <property type="evidence" value="ECO:0007669"/>
    <property type="project" value="UniProtKB-KW"/>
</dbReference>
<dbReference type="OrthoDB" id="441444at2759"/>
<dbReference type="InterPro" id="IPR000589">
    <property type="entry name" value="Ribosomal_uS15"/>
</dbReference>
<dbReference type="OMA" id="HLQEHRN"/>
<evidence type="ECO:0000256" key="1">
    <source>
        <dbReference type="ARBA" id="ARBA00008434"/>
    </source>
</evidence>
<gene>
    <name evidence="5" type="ORF">PCON_01305</name>
</gene>
<dbReference type="Proteomes" id="UP000018144">
    <property type="component" value="Unassembled WGS sequence"/>
</dbReference>
<dbReference type="InterPro" id="IPR009068">
    <property type="entry name" value="uS15_NS1_RNA-bd_sf"/>
</dbReference>
<keyword evidence="6" id="KW-1185">Reference proteome</keyword>
<dbReference type="GO" id="GO:0005840">
    <property type="term" value="C:ribosome"/>
    <property type="evidence" value="ECO:0007669"/>
    <property type="project" value="UniProtKB-KW"/>
</dbReference>
<keyword evidence="2 5" id="KW-0689">Ribosomal protein</keyword>
<dbReference type="GO" id="GO:0005737">
    <property type="term" value="C:cytoplasm"/>
    <property type="evidence" value="ECO:0007669"/>
    <property type="project" value="UniProtKB-ARBA"/>
</dbReference>
<dbReference type="CDD" id="cd00353">
    <property type="entry name" value="Ribosomal_S15p_S13e"/>
    <property type="match status" value="1"/>
</dbReference>
<dbReference type="Pfam" id="PF00312">
    <property type="entry name" value="Ribosomal_S15"/>
    <property type="match status" value="1"/>
</dbReference>
<dbReference type="SUPFAM" id="SSF47060">
    <property type="entry name" value="S15/NS1 RNA-binding domain"/>
    <property type="match status" value="1"/>
</dbReference>
<evidence type="ECO:0000256" key="2">
    <source>
        <dbReference type="ARBA" id="ARBA00022980"/>
    </source>
</evidence>
<dbReference type="PANTHER" id="PTHR23321">
    <property type="entry name" value="RIBOSOMAL PROTEIN S15, BACTERIAL AND ORGANELLAR"/>
    <property type="match status" value="1"/>
</dbReference>
<dbReference type="GO" id="GO:0003735">
    <property type="term" value="F:structural constituent of ribosome"/>
    <property type="evidence" value="ECO:0007669"/>
    <property type="project" value="InterPro"/>
</dbReference>
<organism evidence="5 6">
    <name type="scientific">Pyronema omphalodes (strain CBS 100304)</name>
    <name type="common">Pyronema confluens</name>
    <dbReference type="NCBI Taxonomy" id="1076935"/>
    <lineage>
        <taxon>Eukaryota</taxon>
        <taxon>Fungi</taxon>
        <taxon>Dikarya</taxon>
        <taxon>Ascomycota</taxon>
        <taxon>Pezizomycotina</taxon>
        <taxon>Pezizomycetes</taxon>
        <taxon>Pezizales</taxon>
        <taxon>Pyronemataceae</taxon>
        <taxon>Pyronema</taxon>
    </lineage>
</organism>
<protein>
    <submittedName>
        <fullName evidence="5">Similar to 37S ribosomal protein S28, mitochondrial acc. no. P21771</fullName>
    </submittedName>
</protein>
<dbReference type="GO" id="GO:0006412">
    <property type="term" value="P:translation"/>
    <property type="evidence" value="ECO:0007669"/>
    <property type="project" value="InterPro"/>
</dbReference>
<dbReference type="Gene3D" id="1.10.287.10">
    <property type="entry name" value="S15/NS1, RNA-binding"/>
    <property type="match status" value="1"/>
</dbReference>
<comment type="similarity">
    <text evidence="1">Belongs to the universal ribosomal protein uS15 family.</text>
</comment>
<sequence>MSSRLPVSLANAFSTLRITPTVPAVRNFSTTPAQLKRKIVRVTFNPHALAASKKRREANVSRQRVLQKERDAAAVDPVLGRETEFLKSLAVVPPPLPSVDAVQNHSAKLPSPEEQRLNHFLANREFSEFMSQSRTLTDPYSGVGDKFQDKDNQAAFQAQHEHSVEAIRRIISLSNGNSGDRTRANKQMVINMFGRHTTDSILPKDPSAPATSNKTPRAGPDTGSSEVQAAILTVKIRALAKAINREDGFETKDKHNKRNLRLMVHRRQKLLKYLKRKEKGGIRYRNVMDALGLDDAAVENELFL</sequence>
<keyword evidence="3" id="KW-0687">Ribonucleoprotein</keyword>
<feature type="region of interest" description="Disordered" evidence="4">
    <location>
        <begin position="196"/>
        <end position="226"/>
    </location>
</feature>
<name>U4LAC5_PYROM</name>
<proteinExistence type="inferred from homology"/>
<dbReference type="EMBL" id="HF936128">
    <property type="protein sequence ID" value="CCX15041.1"/>
    <property type="molecule type" value="Genomic_DNA"/>
</dbReference>
<evidence type="ECO:0000313" key="5">
    <source>
        <dbReference type="EMBL" id="CCX15041.1"/>
    </source>
</evidence>
<dbReference type="PANTHER" id="PTHR23321:SF26">
    <property type="entry name" value="SMALL RIBOSOMAL SUBUNIT PROTEIN US15M"/>
    <property type="match status" value="1"/>
</dbReference>
<evidence type="ECO:0000256" key="4">
    <source>
        <dbReference type="SAM" id="MobiDB-lite"/>
    </source>
</evidence>
<reference evidence="5 6" key="1">
    <citation type="journal article" date="2013" name="PLoS Genet.">
        <title>The genome and development-dependent transcriptomes of Pyronema confluens: a window into fungal evolution.</title>
        <authorList>
            <person name="Traeger S."/>
            <person name="Altegoer F."/>
            <person name="Freitag M."/>
            <person name="Gabaldon T."/>
            <person name="Kempken F."/>
            <person name="Kumar A."/>
            <person name="Marcet-Houben M."/>
            <person name="Poggeler S."/>
            <person name="Stajich J.E."/>
            <person name="Nowrousian M."/>
        </authorList>
    </citation>
    <scope>NUCLEOTIDE SEQUENCE [LARGE SCALE GENOMIC DNA]</scope>
    <source>
        <strain evidence="6">CBS 100304</strain>
        <tissue evidence="5">Vegetative mycelium</tissue>
    </source>
</reference>
<dbReference type="InterPro" id="IPR005290">
    <property type="entry name" value="Ribosomal_uS15_bac-type"/>
</dbReference>
<dbReference type="STRING" id="1076935.U4LAC5"/>